<dbReference type="AlphaFoldDB" id="A0A7K7L4B7"/>
<proteinExistence type="inferred from homology"/>
<dbReference type="GO" id="GO:0005576">
    <property type="term" value="C:extracellular region"/>
    <property type="evidence" value="ECO:0007669"/>
    <property type="project" value="TreeGrafter"/>
</dbReference>
<sequence length="138" mass="15684">KHEWEKHGTCAATLEVLNSQKKYFGKTLELYQHVNLNGCASDLINYTSFLIFQMTAIKEGLTKFYGVTPKIQCLPPEEGEKAQTIGQIEFCFTKELQLRNCTEPKGESSRLQTDLQLGTRELSVCNDTLPVYYPSQVQ</sequence>
<protein>
    <submittedName>
        <fullName evidence="3">RNT2B Ribonuclease</fullName>
    </submittedName>
</protein>
<evidence type="ECO:0000313" key="4">
    <source>
        <dbReference type="Proteomes" id="UP000525565"/>
    </source>
</evidence>
<accession>A0A7K7L4B7</accession>
<reference evidence="3 4" key="1">
    <citation type="submission" date="2019-09" db="EMBL/GenBank/DDBJ databases">
        <title>Bird 10,000 Genomes (B10K) Project - Family phase.</title>
        <authorList>
            <person name="Zhang G."/>
        </authorList>
    </citation>
    <scope>NUCLEOTIDE SEQUENCE [LARGE SCALE GENOMIC DNA]</scope>
    <source>
        <strain evidence="3">OUT-0051</strain>
        <tissue evidence="3">Kidney</tissue>
    </source>
</reference>
<feature type="non-terminal residue" evidence="3">
    <location>
        <position position="138"/>
    </location>
</feature>
<dbReference type="SUPFAM" id="SSF55895">
    <property type="entry name" value="Ribonuclease Rh-like"/>
    <property type="match status" value="1"/>
</dbReference>
<evidence type="ECO:0000313" key="3">
    <source>
        <dbReference type="EMBL" id="NWZ25790.1"/>
    </source>
</evidence>
<dbReference type="GO" id="GO:0033897">
    <property type="term" value="F:ribonuclease T2 activity"/>
    <property type="evidence" value="ECO:0007669"/>
    <property type="project" value="InterPro"/>
</dbReference>
<organism evidence="3 4">
    <name type="scientific">Asarcornis scutulata</name>
    <dbReference type="NCBI Taxonomy" id="75869"/>
    <lineage>
        <taxon>Eukaryota</taxon>
        <taxon>Metazoa</taxon>
        <taxon>Chordata</taxon>
        <taxon>Craniata</taxon>
        <taxon>Vertebrata</taxon>
        <taxon>Euteleostomi</taxon>
        <taxon>Archelosauria</taxon>
        <taxon>Archosauria</taxon>
        <taxon>Dinosauria</taxon>
        <taxon>Saurischia</taxon>
        <taxon>Theropoda</taxon>
        <taxon>Coelurosauria</taxon>
        <taxon>Aves</taxon>
        <taxon>Neognathae</taxon>
        <taxon>Galloanserae</taxon>
        <taxon>Anseriformes</taxon>
        <taxon>Anatidae</taxon>
        <taxon>Anatinae</taxon>
        <taxon>Asarcornis</taxon>
    </lineage>
</organism>
<keyword evidence="4" id="KW-1185">Reference proteome</keyword>
<dbReference type="Proteomes" id="UP000525565">
    <property type="component" value="Unassembled WGS sequence"/>
</dbReference>
<comment type="similarity">
    <text evidence="1 2">Belongs to the RNase T2 family.</text>
</comment>
<dbReference type="GO" id="GO:0006401">
    <property type="term" value="P:RNA catabolic process"/>
    <property type="evidence" value="ECO:0007669"/>
    <property type="project" value="TreeGrafter"/>
</dbReference>
<dbReference type="InterPro" id="IPR036430">
    <property type="entry name" value="RNase_T2-like_sf"/>
</dbReference>
<gene>
    <name evidence="3" type="primary">Rnaset2b</name>
    <name evidence="3" type="ORF">ASASCU_R14773</name>
</gene>
<comment type="caution">
    <text evidence="3">The sequence shown here is derived from an EMBL/GenBank/DDBJ whole genome shotgun (WGS) entry which is preliminary data.</text>
</comment>
<evidence type="ECO:0000256" key="2">
    <source>
        <dbReference type="RuleBase" id="RU004328"/>
    </source>
</evidence>
<dbReference type="PANTHER" id="PTHR11240">
    <property type="entry name" value="RIBONUCLEASE T2"/>
    <property type="match status" value="1"/>
</dbReference>
<dbReference type="EMBL" id="VZSO01000186">
    <property type="protein sequence ID" value="NWZ25790.1"/>
    <property type="molecule type" value="Genomic_DNA"/>
</dbReference>
<dbReference type="PANTHER" id="PTHR11240:SF22">
    <property type="entry name" value="RIBONUCLEASE T2"/>
    <property type="match status" value="1"/>
</dbReference>
<dbReference type="InterPro" id="IPR001568">
    <property type="entry name" value="RNase_T2-like"/>
</dbReference>
<name>A0A7K7L4B7_9AVES</name>
<dbReference type="Pfam" id="PF00445">
    <property type="entry name" value="Ribonuclease_T2"/>
    <property type="match status" value="1"/>
</dbReference>
<evidence type="ECO:0000256" key="1">
    <source>
        <dbReference type="ARBA" id="ARBA00007469"/>
    </source>
</evidence>
<dbReference type="Gene3D" id="3.90.730.10">
    <property type="entry name" value="Ribonuclease T2-like"/>
    <property type="match status" value="1"/>
</dbReference>
<dbReference type="GO" id="GO:0003723">
    <property type="term" value="F:RNA binding"/>
    <property type="evidence" value="ECO:0007669"/>
    <property type="project" value="InterPro"/>
</dbReference>
<feature type="non-terminal residue" evidence="3">
    <location>
        <position position="1"/>
    </location>
</feature>